<evidence type="ECO:0000313" key="2">
    <source>
        <dbReference type="Proteomes" id="UP000287651"/>
    </source>
</evidence>
<sequence length="53" mass="6290">MSFQLHKVCLFFSQSYVTMYALLNLSFIHGLEVEMNRTEPYTILHKTEHKLSI</sequence>
<organism evidence="1 2">
    <name type="scientific">Ensete ventricosum</name>
    <name type="common">Abyssinian banana</name>
    <name type="synonym">Musa ensete</name>
    <dbReference type="NCBI Taxonomy" id="4639"/>
    <lineage>
        <taxon>Eukaryota</taxon>
        <taxon>Viridiplantae</taxon>
        <taxon>Streptophyta</taxon>
        <taxon>Embryophyta</taxon>
        <taxon>Tracheophyta</taxon>
        <taxon>Spermatophyta</taxon>
        <taxon>Magnoliopsida</taxon>
        <taxon>Liliopsida</taxon>
        <taxon>Zingiberales</taxon>
        <taxon>Musaceae</taxon>
        <taxon>Ensete</taxon>
    </lineage>
</organism>
<gene>
    <name evidence="1" type="ORF">B296_00034457</name>
</gene>
<proteinExistence type="predicted"/>
<name>A0A426ZC80_ENSVE</name>
<evidence type="ECO:0000313" key="1">
    <source>
        <dbReference type="EMBL" id="RRT61574.1"/>
    </source>
</evidence>
<protein>
    <submittedName>
        <fullName evidence="1">Uncharacterized protein</fullName>
    </submittedName>
</protein>
<accession>A0A426ZC80</accession>
<dbReference type="Proteomes" id="UP000287651">
    <property type="component" value="Unassembled WGS sequence"/>
</dbReference>
<reference evidence="1 2" key="1">
    <citation type="journal article" date="2014" name="Agronomy (Basel)">
        <title>A Draft Genome Sequence for Ensete ventricosum, the Drought-Tolerant Tree Against Hunger.</title>
        <authorList>
            <person name="Harrison J."/>
            <person name="Moore K.A."/>
            <person name="Paszkiewicz K."/>
            <person name="Jones T."/>
            <person name="Grant M."/>
            <person name="Ambacheew D."/>
            <person name="Muzemil S."/>
            <person name="Studholme D.J."/>
        </authorList>
    </citation>
    <scope>NUCLEOTIDE SEQUENCE [LARGE SCALE GENOMIC DNA]</scope>
</reference>
<dbReference type="EMBL" id="AMZH03007340">
    <property type="protein sequence ID" value="RRT61574.1"/>
    <property type="molecule type" value="Genomic_DNA"/>
</dbReference>
<comment type="caution">
    <text evidence="1">The sequence shown here is derived from an EMBL/GenBank/DDBJ whole genome shotgun (WGS) entry which is preliminary data.</text>
</comment>
<dbReference type="AlphaFoldDB" id="A0A426ZC80"/>